<dbReference type="InterPro" id="IPR051908">
    <property type="entry name" value="Ribosomal_N-acetyltransferase"/>
</dbReference>
<dbReference type="CDD" id="cd04301">
    <property type="entry name" value="NAT_SF"/>
    <property type="match status" value="1"/>
</dbReference>
<organism evidence="2 3">
    <name type="scientific">Listeria aquatica</name>
    <dbReference type="NCBI Taxonomy" id="1494960"/>
    <lineage>
        <taxon>Bacteria</taxon>
        <taxon>Bacillati</taxon>
        <taxon>Bacillota</taxon>
        <taxon>Bacilli</taxon>
        <taxon>Bacillales</taxon>
        <taxon>Listeriaceae</taxon>
        <taxon>Listeria</taxon>
    </lineage>
</organism>
<accession>A0A841ZST9</accession>
<dbReference type="GO" id="GO:0008999">
    <property type="term" value="F:protein-N-terminal-alanine acetyltransferase activity"/>
    <property type="evidence" value="ECO:0007669"/>
    <property type="project" value="TreeGrafter"/>
</dbReference>
<dbReference type="AlphaFoldDB" id="A0A841ZST9"/>
<evidence type="ECO:0000313" key="3">
    <source>
        <dbReference type="Proteomes" id="UP000559885"/>
    </source>
</evidence>
<dbReference type="PROSITE" id="PS51186">
    <property type="entry name" value="GNAT"/>
    <property type="match status" value="1"/>
</dbReference>
<protein>
    <submittedName>
        <fullName evidence="2">GNAT family N-acetyltransferase</fullName>
    </submittedName>
</protein>
<feature type="domain" description="N-acetyltransferase" evidence="1">
    <location>
        <begin position="27"/>
        <end position="171"/>
    </location>
</feature>
<dbReference type="GO" id="GO:1990189">
    <property type="term" value="F:protein N-terminal-serine acetyltransferase activity"/>
    <property type="evidence" value="ECO:0007669"/>
    <property type="project" value="TreeGrafter"/>
</dbReference>
<dbReference type="EMBL" id="JAARRM010000004">
    <property type="protein sequence ID" value="MBC1522000.1"/>
    <property type="molecule type" value="Genomic_DNA"/>
</dbReference>
<name>A0A841ZST9_9LIST</name>
<dbReference type="PANTHER" id="PTHR43441">
    <property type="entry name" value="RIBOSOMAL-PROTEIN-SERINE ACETYLTRANSFERASE"/>
    <property type="match status" value="1"/>
</dbReference>
<dbReference type="InterPro" id="IPR016181">
    <property type="entry name" value="Acyl_CoA_acyltransferase"/>
</dbReference>
<gene>
    <name evidence="2" type="ORF">HB912_10100</name>
</gene>
<dbReference type="PANTHER" id="PTHR43441:SF2">
    <property type="entry name" value="FAMILY ACETYLTRANSFERASE, PUTATIVE (AFU_ORTHOLOGUE AFUA_7G00850)-RELATED"/>
    <property type="match status" value="1"/>
</dbReference>
<dbReference type="GO" id="GO:0005737">
    <property type="term" value="C:cytoplasm"/>
    <property type="evidence" value="ECO:0007669"/>
    <property type="project" value="TreeGrafter"/>
</dbReference>
<dbReference type="Pfam" id="PF13302">
    <property type="entry name" value="Acetyltransf_3"/>
    <property type="match status" value="1"/>
</dbReference>
<dbReference type="Proteomes" id="UP000559885">
    <property type="component" value="Unassembled WGS sequence"/>
</dbReference>
<sequence length="184" mass="20952">MEKAFKLMIDEQLSLVQPSLSMATEVFDVLDKNRDHLRTFLDFVDSTKSPEDESAYIKMKLDGYMKGTDRLFFIAFDDEIIGSIDLHFMSLSDQCAEIGYWVSSTHCGKNIATKAVRAVCEVAFLEMKLNRLTILADITNVASNRVAEKSGFQKEGTFRQAKKLYDEFTDLNTYALLKNEFIKG</sequence>
<dbReference type="SUPFAM" id="SSF55729">
    <property type="entry name" value="Acyl-CoA N-acyltransferases (Nat)"/>
    <property type="match status" value="1"/>
</dbReference>
<dbReference type="RefSeq" id="WP_185374289.1">
    <property type="nucleotide sequence ID" value="NZ_JAARRM010000004.1"/>
</dbReference>
<reference evidence="2 3" key="1">
    <citation type="submission" date="2020-03" db="EMBL/GenBank/DDBJ databases">
        <title>Soil Listeria distribution.</title>
        <authorList>
            <person name="Liao J."/>
            <person name="Wiedmann M."/>
        </authorList>
    </citation>
    <scope>NUCLEOTIDE SEQUENCE [LARGE SCALE GENOMIC DNA]</scope>
    <source>
        <strain evidence="2 3">FSL L7-1507</strain>
    </source>
</reference>
<evidence type="ECO:0000259" key="1">
    <source>
        <dbReference type="PROSITE" id="PS51186"/>
    </source>
</evidence>
<dbReference type="Gene3D" id="3.40.630.30">
    <property type="match status" value="1"/>
</dbReference>
<dbReference type="InterPro" id="IPR000182">
    <property type="entry name" value="GNAT_dom"/>
</dbReference>
<proteinExistence type="predicted"/>
<keyword evidence="2" id="KW-0808">Transferase</keyword>
<comment type="caution">
    <text evidence="2">The sequence shown here is derived from an EMBL/GenBank/DDBJ whole genome shotgun (WGS) entry which is preliminary data.</text>
</comment>
<evidence type="ECO:0000313" key="2">
    <source>
        <dbReference type="EMBL" id="MBC1522000.1"/>
    </source>
</evidence>